<dbReference type="FunFam" id="2.60.40.150:FF:000167">
    <property type="entry name" value="Multiple C2 domains, transmembrane 2a"/>
    <property type="match status" value="1"/>
</dbReference>
<dbReference type="SUPFAM" id="SSF49562">
    <property type="entry name" value="C2 domain (Calcium/lipid-binding domain, CaLB)"/>
    <property type="match status" value="3"/>
</dbReference>
<keyword evidence="4" id="KW-0812">Transmembrane</keyword>
<dbReference type="PANTHER" id="PTHR45911">
    <property type="entry name" value="C2 DOMAIN-CONTAINING PROTEIN"/>
    <property type="match status" value="1"/>
</dbReference>
<evidence type="ECO:0000313" key="6">
    <source>
        <dbReference type="EMBL" id="PVD20054.1"/>
    </source>
</evidence>
<keyword evidence="1" id="KW-0479">Metal-binding</keyword>
<dbReference type="GO" id="GO:0030672">
    <property type="term" value="C:synaptic vesicle membrane"/>
    <property type="evidence" value="ECO:0007669"/>
    <property type="project" value="TreeGrafter"/>
</dbReference>
<keyword evidence="4" id="KW-0472">Membrane</keyword>
<feature type="region of interest" description="Disordered" evidence="3">
    <location>
        <begin position="102"/>
        <end position="144"/>
    </location>
</feature>
<keyword evidence="2" id="KW-0106">Calcium</keyword>
<dbReference type="EMBL" id="PZQS01000013">
    <property type="protein sequence ID" value="PVD20054.1"/>
    <property type="molecule type" value="Genomic_DNA"/>
</dbReference>
<dbReference type="PROSITE" id="PS50004">
    <property type="entry name" value="C2"/>
    <property type="match status" value="3"/>
</dbReference>
<feature type="compositionally biased region" description="Acidic residues" evidence="3">
    <location>
        <begin position="102"/>
        <end position="113"/>
    </location>
</feature>
<evidence type="ECO:0000256" key="3">
    <source>
        <dbReference type="SAM" id="MobiDB-lite"/>
    </source>
</evidence>
<feature type="domain" description="C2" evidence="5">
    <location>
        <begin position="207"/>
        <end position="323"/>
    </location>
</feature>
<feature type="domain" description="C2" evidence="5">
    <location>
        <begin position="510"/>
        <end position="631"/>
    </location>
</feature>
<dbReference type="GO" id="GO:0046928">
    <property type="term" value="P:regulation of neurotransmitter secretion"/>
    <property type="evidence" value="ECO:0007669"/>
    <property type="project" value="TreeGrafter"/>
</dbReference>
<dbReference type="InterPro" id="IPR000008">
    <property type="entry name" value="C2_dom"/>
</dbReference>
<dbReference type="Gene3D" id="2.60.40.150">
    <property type="entry name" value="C2 domain"/>
    <property type="match status" value="3"/>
</dbReference>
<reference evidence="6 7" key="1">
    <citation type="submission" date="2018-04" db="EMBL/GenBank/DDBJ databases">
        <title>The genome of golden apple snail Pomacea canaliculata provides insight into stress tolerance and invasive adaptation.</title>
        <authorList>
            <person name="Liu C."/>
            <person name="Liu B."/>
            <person name="Ren Y."/>
            <person name="Zhang Y."/>
            <person name="Wang H."/>
            <person name="Li S."/>
            <person name="Jiang F."/>
            <person name="Yin L."/>
            <person name="Zhang G."/>
            <person name="Qian W."/>
            <person name="Fan W."/>
        </authorList>
    </citation>
    <scope>NUCLEOTIDE SEQUENCE [LARGE SCALE GENOMIC DNA]</scope>
    <source>
        <strain evidence="6">SZHN2017</strain>
        <tissue evidence="6">Muscle</tissue>
    </source>
</reference>
<protein>
    <recommendedName>
        <fullName evidence="5">C2 domain-containing protein</fullName>
    </recommendedName>
</protein>
<evidence type="ECO:0000259" key="5">
    <source>
        <dbReference type="PROSITE" id="PS50004"/>
    </source>
</evidence>
<feature type="domain" description="C2" evidence="5">
    <location>
        <begin position="357"/>
        <end position="476"/>
    </location>
</feature>
<name>A0A2T7NFV1_POMCA</name>
<gene>
    <name evidence="6" type="ORF">C0Q70_20548</name>
</gene>
<accession>A0A2T7NFV1</accession>
<dbReference type="InterPro" id="IPR035892">
    <property type="entry name" value="C2_domain_sf"/>
</dbReference>
<dbReference type="Pfam" id="PF00168">
    <property type="entry name" value="C2"/>
    <property type="match status" value="3"/>
</dbReference>
<dbReference type="PANTHER" id="PTHR45911:SF4">
    <property type="entry name" value="MULTIPLE C2 AND TRANSMEMBRANE DOMAIN-CONTAINING PROTEIN"/>
    <property type="match status" value="1"/>
</dbReference>
<dbReference type="FunFam" id="2.60.40.150:FF:000050">
    <property type="entry name" value="Multiple C2 and transmembrane domain containing 1"/>
    <property type="match status" value="1"/>
</dbReference>
<proteinExistence type="predicted"/>
<evidence type="ECO:0000256" key="1">
    <source>
        <dbReference type="ARBA" id="ARBA00022723"/>
    </source>
</evidence>
<sequence length="836" mass="95192">MQAFLKRHYKKGSRVKTGHTEVVKVEGPWGVRKYHDAVSKSMDSLLMVASSVPLPSEAKLSVDSGSSESSGHKPRRPEAPASHFSDQDLSSMDRRYSCDLSVEDFSDDEDDNDDNRSDAGLSRSLEASPLRTSRVRNSDSTDSRETFQLLRHSLLATLGQSASLTSDRETDSDDDLRFSAARAKNRERLISGSMDTLTRTTDQLANEDPSLKPRSNALMDHPFFLLEVRLREGKDLVVRDSCGTSDPYVKFKVGGKQVYKSRIVYKNLNPRWDETFTIPVDDVQKPVNVKVFDHDRALYDDPMGSADIDLSQLELEKPSELKLMLSDRGKSDYMGYLVLTCTLTPKTQEDKDQFLRRSVRSMESSKKLKLQSWSGVLTVTLVDGWNLLSMDDNGLSDPYVKFKLGNEKYRSRHKSKTLNPRWLEQFDLRLFDDQSMQLEISVYDHDVTGKDDFMGRATIDLSQLEPEVTHTIEQELEDGGGMVRLLLTMSGTSRGDASSDLCNFTPISRDLDDICRKYSLLRSFKNMSDVGYLQVIVYRAVGLKSADFGGQSDPFCVLELVNARVQTHTEYKTLNPEWSKVFTFKVRDIHSVLEVTVYDEDRDKKVEFLGKVAIPLLRVRSGEVQWYALKDKKLMHREKGSIQLKIDFVFNHVKAAIRTVNPAEEKFMQIEPKFRINTMKRNVDRVSQLIGVLLDGGRFLQSCFSWESTSRSATAFIAFLVIVWNFELYMLPISLLLIFLKNMLVAQVVGALKREPVEEDTNDDDDDEEEEDKDKEEKKTFKEKLQSIQDVCLKVQETMDMVACLGERIKKSSTESFDLMKQSAQAPKRNALDLGR</sequence>
<dbReference type="SMART" id="SM00239">
    <property type="entry name" value="C2"/>
    <property type="match status" value="3"/>
</dbReference>
<organism evidence="6 7">
    <name type="scientific">Pomacea canaliculata</name>
    <name type="common">Golden apple snail</name>
    <dbReference type="NCBI Taxonomy" id="400727"/>
    <lineage>
        <taxon>Eukaryota</taxon>
        <taxon>Metazoa</taxon>
        <taxon>Spiralia</taxon>
        <taxon>Lophotrochozoa</taxon>
        <taxon>Mollusca</taxon>
        <taxon>Gastropoda</taxon>
        <taxon>Caenogastropoda</taxon>
        <taxon>Architaenioglossa</taxon>
        <taxon>Ampullarioidea</taxon>
        <taxon>Ampullariidae</taxon>
        <taxon>Pomacea</taxon>
    </lineage>
</organism>
<dbReference type="GO" id="GO:0005509">
    <property type="term" value="F:calcium ion binding"/>
    <property type="evidence" value="ECO:0007669"/>
    <property type="project" value="TreeGrafter"/>
</dbReference>
<dbReference type="CDD" id="cd04042">
    <property type="entry name" value="C2A_MCTP_PRT"/>
    <property type="match status" value="1"/>
</dbReference>
<evidence type="ECO:0000256" key="4">
    <source>
        <dbReference type="SAM" id="Phobius"/>
    </source>
</evidence>
<dbReference type="PRINTS" id="PR00360">
    <property type="entry name" value="C2DOMAIN"/>
</dbReference>
<dbReference type="STRING" id="400727.A0A2T7NFV1"/>
<dbReference type="CDD" id="cd08377">
    <property type="entry name" value="C2C_MCTP_PRT"/>
    <property type="match status" value="1"/>
</dbReference>
<feature type="region of interest" description="Disordered" evidence="3">
    <location>
        <begin position="56"/>
        <end position="90"/>
    </location>
</feature>
<dbReference type="FunFam" id="2.60.40.150:FF:000256">
    <property type="entry name" value="Predicted protein"/>
    <property type="match status" value="1"/>
</dbReference>
<feature type="region of interest" description="Disordered" evidence="3">
    <location>
        <begin position="816"/>
        <end position="836"/>
    </location>
</feature>
<feature type="compositionally biased region" description="Acidic residues" evidence="3">
    <location>
        <begin position="757"/>
        <end position="774"/>
    </location>
</feature>
<comment type="caution">
    <text evidence="6">The sequence shown here is derived from an EMBL/GenBank/DDBJ whole genome shotgun (WGS) entry which is preliminary data.</text>
</comment>
<evidence type="ECO:0000256" key="2">
    <source>
        <dbReference type="ARBA" id="ARBA00022837"/>
    </source>
</evidence>
<keyword evidence="4" id="KW-1133">Transmembrane helix</keyword>
<dbReference type="AlphaFoldDB" id="A0A2T7NFV1"/>
<dbReference type="CDD" id="cd08376">
    <property type="entry name" value="C2B_MCTP_PRT"/>
    <property type="match status" value="1"/>
</dbReference>
<keyword evidence="7" id="KW-1185">Reference proteome</keyword>
<dbReference type="Proteomes" id="UP000245119">
    <property type="component" value="Linkage Group LG13"/>
</dbReference>
<feature type="transmembrane region" description="Helical" evidence="4">
    <location>
        <begin position="715"/>
        <end position="740"/>
    </location>
</feature>
<feature type="region of interest" description="Disordered" evidence="3">
    <location>
        <begin position="756"/>
        <end position="783"/>
    </location>
</feature>
<dbReference type="OrthoDB" id="5973539at2759"/>
<evidence type="ECO:0000313" key="7">
    <source>
        <dbReference type="Proteomes" id="UP000245119"/>
    </source>
</evidence>